<feature type="compositionally biased region" description="Acidic residues" evidence="2">
    <location>
        <begin position="9"/>
        <end position="20"/>
    </location>
</feature>
<feature type="region of interest" description="Disordered" evidence="2">
    <location>
        <begin position="1"/>
        <end position="21"/>
    </location>
</feature>
<feature type="region of interest" description="Disordered" evidence="2">
    <location>
        <begin position="82"/>
        <end position="102"/>
    </location>
</feature>
<feature type="compositionally biased region" description="Acidic residues" evidence="2">
    <location>
        <begin position="411"/>
        <end position="421"/>
    </location>
</feature>
<gene>
    <name evidence="3" type="primary">LOC107770911</name>
</gene>
<dbReference type="AlphaFoldDB" id="A0A1S3Y0I1"/>
<keyword evidence="1" id="KW-0175">Coiled coil</keyword>
<evidence type="ECO:0000256" key="1">
    <source>
        <dbReference type="SAM" id="Coils"/>
    </source>
</evidence>
<reference evidence="3" key="1">
    <citation type="submission" date="2025-08" db="UniProtKB">
        <authorList>
            <consortium name="RefSeq"/>
        </authorList>
    </citation>
    <scope>IDENTIFICATION</scope>
</reference>
<dbReference type="OrthoDB" id="10255522at2759"/>
<accession>A0A1S3Y0I1</accession>
<feature type="region of interest" description="Disordered" evidence="2">
    <location>
        <begin position="393"/>
        <end position="421"/>
    </location>
</feature>
<dbReference type="PaxDb" id="4097-A0A1S3Y0I1"/>
<feature type="coiled-coil region" evidence="1">
    <location>
        <begin position="175"/>
        <end position="314"/>
    </location>
</feature>
<dbReference type="KEGG" id="nta:107770911"/>
<protein>
    <submittedName>
        <fullName evidence="3">Uncharacterized protein</fullName>
    </submittedName>
</protein>
<proteinExistence type="predicted"/>
<evidence type="ECO:0000256" key="2">
    <source>
        <dbReference type="SAM" id="MobiDB-lite"/>
    </source>
</evidence>
<organism evidence="3">
    <name type="scientific">Nicotiana tabacum</name>
    <name type="common">Common tobacco</name>
    <dbReference type="NCBI Taxonomy" id="4097"/>
    <lineage>
        <taxon>Eukaryota</taxon>
        <taxon>Viridiplantae</taxon>
        <taxon>Streptophyta</taxon>
        <taxon>Embryophyta</taxon>
        <taxon>Tracheophyta</taxon>
        <taxon>Spermatophyta</taxon>
        <taxon>Magnoliopsida</taxon>
        <taxon>eudicotyledons</taxon>
        <taxon>Gunneridae</taxon>
        <taxon>Pentapetalae</taxon>
        <taxon>asterids</taxon>
        <taxon>lamiids</taxon>
        <taxon>Solanales</taxon>
        <taxon>Solanaceae</taxon>
        <taxon>Nicotianoideae</taxon>
        <taxon>Nicotianeae</taxon>
        <taxon>Nicotiana</taxon>
    </lineage>
</organism>
<name>A0A1S3Y0I1_TOBAC</name>
<sequence length="421" mass="46540">MESVLSLRDEEEEEEEEESDFGLLARARASSDTQNTLVSVGVDNAPSRLDEVEEETLTQVPELRETEDVLPRGKETVEEAADVGVQTEHEAPQDGGGAQKDLLGEINIGDSPSFPSFSQSMIRDAQAVETCHGEGAHREEVPFRGYFIGVEHVIGPSDLEAPKKSSSEVGAPCLFNEAQQALNRYKAEVRRLTEERDALNLLIEQREGEVKGLRAELETSRKEQTELAEQVKQKFDVIRQLRVEVDVVKSEAGEWKKNMDRLASEKETAQTQLASAEAQLRSLKEKSLVQAKKIEEFQSRLSSANSDRERLATELAANSDALVVVYQSDAEVAHVRTKEVVEAAQAQANWVVDHAKCQSRRETLEEIHARGFDLTAEIEKAKELEVEARVLAFPDDDDTRSVSGSKSEGGLEGEDAAPGED</sequence>
<evidence type="ECO:0000313" key="3">
    <source>
        <dbReference type="RefSeq" id="XP_016445726.1"/>
    </source>
</evidence>
<dbReference type="RefSeq" id="XP_016445726.1">
    <property type="nucleotide sequence ID" value="XM_016590240.1"/>
</dbReference>